<accession>X1D9N3</accession>
<proteinExistence type="predicted"/>
<evidence type="ECO:0000313" key="1">
    <source>
        <dbReference type="EMBL" id="GAH04985.1"/>
    </source>
</evidence>
<organism evidence="1">
    <name type="scientific">marine sediment metagenome</name>
    <dbReference type="NCBI Taxonomy" id="412755"/>
    <lineage>
        <taxon>unclassified sequences</taxon>
        <taxon>metagenomes</taxon>
        <taxon>ecological metagenomes</taxon>
    </lineage>
</organism>
<dbReference type="AlphaFoldDB" id="X1D9N3"/>
<dbReference type="EMBL" id="BART01023267">
    <property type="protein sequence ID" value="GAH04985.1"/>
    <property type="molecule type" value="Genomic_DNA"/>
</dbReference>
<sequence length="286" mass="30436">MKLFVYASQLPPGASSIEILFTRLAPFGTVPFNLSMMLYASDAFTAVQVNVYADWNDDTPTGQRNTVSFVNTTADTYEVFFNVTGGQTNVDVRFSDATGYRSWAINVDDSGAQIDGGDQITYDATTVVSGDTPLTTADRIIIVNATGTTFAVGIPNLVSTDGTYRIYVKNHGDAGTKFNATTGGFAGTVELSRDSDNDLASDETFHVGKVSGDVHANLKNGADDLIDIFADRACTATQLSSETENPTDGATPDYTQYFEADATNPTTTDYHIKASMISGGTYSAVG</sequence>
<protein>
    <submittedName>
        <fullName evidence="1">Uncharacterized protein</fullName>
    </submittedName>
</protein>
<name>X1D9N3_9ZZZZ</name>
<reference evidence="1" key="1">
    <citation type="journal article" date="2014" name="Front. Microbiol.">
        <title>High frequency of phylogenetically diverse reductive dehalogenase-homologous genes in deep subseafloor sedimentary metagenomes.</title>
        <authorList>
            <person name="Kawai M."/>
            <person name="Futagami T."/>
            <person name="Toyoda A."/>
            <person name="Takaki Y."/>
            <person name="Nishi S."/>
            <person name="Hori S."/>
            <person name="Arai W."/>
            <person name="Tsubouchi T."/>
            <person name="Morono Y."/>
            <person name="Uchiyama I."/>
            <person name="Ito T."/>
            <person name="Fujiyama A."/>
            <person name="Inagaki F."/>
            <person name="Takami H."/>
        </authorList>
    </citation>
    <scope>NUCLEOTIDE SEQUENCE</scope>
    <source>
        <strain evidence="1">Expedition CK06-06</strain>
    </source>
</reference>
<gene>
    <name evidence="1" type="ORF">S01H4_42383</name>
</gene>
<comment type="caution">
    <text evidence="1">The sequence shown here is derived from an EMBL/GenBank/DDBJ whole genome shotgun (WGS) entry which is preliminary data.</text>
</comment>
<feature type="non-terminal residue" evidence="1">
    <location>
        <position position="286"/>
    </location>
</feature>